<comment type="similarity">
    <text evidence="2">Belongs to the glycosyl hydrolase 35 family.</text>
</comment>
<dbReference type="InterPro" id="IPR017853">
    <property type="entry name" value="GH"/>
</dbReference>
<organism evidence="6 7">
    <name type="scientific">Solanum commersonii</name>
    <name type="common">Commerson's wild potato</name>
    <name type="synonym">Commerson's nightshade</name>
    <dbReference type="NCBI Taxonomy" id="4109"/>
    <lineage>
        <taxon>Eukaryota</taxon>
        <taxon>Viridiplantae</taxon>
        <taxon>Streptophyta</taxon>
        <taxon>Embryophyta</taxon>
        <taxon>Tracheophyta</taxon>
        <taxon>Spermatophyta</taxon>
        <taxon>Magnoliopsida</taxon>
        <taxon>eudicotyledons</taxon>
        <taxon>Gunneridae</taxon>
        <taxon>Pentapetalae</taxon>
        <taxon>asterids</taxon>
        <taxon>lamiids</taxon>
        <taxon>Solanales</taxon>
        <taxon>Solanaceae</taxon>
        <taxon>Solanoideae</taxon>
        <taxon>Solaneae</taxon>
        <taxon>Solanum</taxon>
    </lineage>
</organism>
<sequence length="166" mass="19326">MESKKLLLVIVLSMLLVLERGASTTVTYDHKALVIDGKRRILQSGSIHYPRTTPEIWPEIIRKAKEGGLDVIESYVFWNYHEPVKGEYYFEGRFDLVRFVKTVQEAGLYVHLRIGPYACAEWNYGGFPMWLHFIPGIQFRTTNELFKESVGQSVFLFYFLVLLNVQ</sequence>
<feature type="domain" description="Glycoside hydrolase 35 catalytic" evidence="5">
    <location>
        <begin position="33"/>
        <end position="151"/>
    </location>
</feature>
<dbReference type="Pfam" id="PF01301">
    <property type="entry name" value="Glyco_hydro_35"/>
    <property type="match status" value="1"/>
</dbReference>
<dbReference type="GO" id="GO:0004565">
    <property type="term" value="F:beta-galactosidase activity"/>
    <property type="evidence" value="ECO:0007669"/>
    <property type="project" value="UniProtKB-EC"/>
</dbReference>
<dbReference type="Gene3D" id="3.20.20.80">
    <property type="entry name" value="Glycosidases"/>
    <property type="match status" value="1"/>
</dbReference>
<evidence type="ECO:0000259" key="5">
    <source>
        <dbReference type="Pfam" id="PF01301"/>
    </source>
</evidence>
<evidence type="ECO:0000256" key="3">
    <source>
        <dbReference type="ARBA" id="ARBA00012756"/>
    </source>
</evidence>
<dbReference type="PANTHER" id="PTHR23421">
    <property type="entry name" value="BETA-GALACTOSIDASE RELATED"/>
    <property type="match status" value="1"/>
</dbReference>
<evidence type="ECO:0000313" key="7">
    <source>
        <dbReference type="Proteomes" id="UP000824120"/>
    </source>
</evidence>
<gene>
    <name evidence="6" type="ORF">H5410_007880</name>
</gene>
<comment type="caution">
    <text evidence="6">The sequence shown here is derived from an EMBL/GenBank/DDBJ whole genome shotgun (WGS) entry which is preliminary data.</text>
</comment>
<dbReference type="GO" id="GO:0005975">
    <property type="term" value="P:carbohydrate metabolic process"/>
    <property type="evidence" value="ECO:0007669"/>
    <property type="project" value="InterPro"/>
</dbReference>
<dbReference type="AlphaFoldDB" id="A0A9J6ADA8"/>
<dbReference type="Proteomes" id="UP000824120">
    <property type="component" value="Chromosome 2"/>
</dbReference>
<evidence type="ECO:0000256" key="2">
    <source>
        <dbReference type="ARBA" id="ARBA00009809"/>
    </source>
</evidence>
<name>A0A9J6ADA8_SOLCO</name>
<dbReference type="EMBL" id="JACXVP010000002">
    <property type="protein sequence ID" value="KAG5622662.1"/>
    <property type="molecule type" value="Genomic_DNA"/>
</dbReference>
<feature type="signal peptide" evidence="4">
    <location>
        <begin position="1"/>
        <end position="24"/>
    </location>
</feature>
<feature type="chain" id="PRO_5039943029" description="beta-galactosidase" evidence="4">
    <location>
        <begin position="25"/>
        <end position="166"/>
    </location>
</feature>
<dbReference type="InterPro" id="IPR001944">
    <property type="entry name" value="Glycoside_Hdrlase_35"/>
</dbReference>
<comment type="catalytic activity">
    <reaction evidence="1">
        <text>Hydrolysis of terminal non-reducing beta-D-galactose residues in beta-D-galactosides.</text>
        <dbReference type="EC" id="3.2.1.23"/>
    </reaction>
</comment>
<evidence type="ECO:0000256" key="1">
    <source>
        <dbReference type="ARBA" id="ARBA00001412"/>
    </source>
</evidence>
<accession>A0A9J6ADA8</accession>
<keyword evidence="7" id="KW-1185">Reference proteome</keyword>
<dbReference type="InterPro" id="IPR031330">
    <property type="entry name" value="Gly_Hdrlase_35_cat"/>
</dbReference>
<dbReference type="PRINTS" id="PR00742">
    <property type="entry name" value="GLHYDRLASE35"/>
</dbReference>
<proteinExistence type="inferred from homology"/>
<dbReference type="OrthoDB" id="1272346at2759"/>
<reference evidence="6 7" key="1">
    <citation type="submission" date="2020-09" db="EMBL/GenBank/DDBJ databases">
        <title>De no assembly of potato wild relative species, Solanum commersonii.</title>
        <authorList>
            <person name="Cho K."/>
        </authorList>
    </citation>
    <scope>NUCLEOTIDE SEQUENCE [LARGE SCALE GENOMIC DNA]</scope>
    <source>
        <strain evidence="6">LZ3.2</strain>
        <tissue evidence="6">Leaf</tissue>
    </source>
</reference>
<protein>
    <recommendedName>
        <fullName evidence="3">beta-galactosidase</fullName>
        <ecNumber evidence="3">3.2.1.23</ecNumber>
    </recommendedName>
</protein>
<keyword evidence="4" id="KW-0732">Signal</keyword>
<evidence type="ECO:0000313" key="6">
    <source>
        <dbReference type="EMBL" id="KAG5622662.1"/>
    </source>
</evidence>
<dbReference type="EC" id="3.2.1.23" evidence="3"/>
<dbReference type="SUPFAM" id="SSF51445">
    <property type="entry name" value="(Trans)glycosidases"/>
    <property type="match status" value="1"/>
</dbReference>
<evidence type="ECO:0000256" key="4">
    <source>
        <dbReference type="SAM" id="SignalP"/>
    </source>
</evidence>